<dbReference type="CDD" id="cd03127">
    <property type="entry name" value="tetraspanin_LEL"/>
    <property type="match status" value="1"/>
</dbReference>
<accession>A0ABQ7Q3G6</accession>
<keyword evidence="4 5" id="KW-0472">Membrane</keyword>
<evidence type="ECO:0000256" key="3">
    <source>
        <dbReference type="ARBA" id="ARBA00022989"/>
    </source>
</evidence>
<proteinExistence type="predicted"/>
<protein>
    <recommendedName>
        <fullName evidence="8">Tetraspanin</fullName>
    </recommendedName>
</protein>
<organism evidence="6 7">
    <name type="scientific">Plutella xylostella</name>
    <name type="common">Diamondback moth</name>
    <name type="synonym">Plutella maculipennis</name>
    <dbReference type="NCBI Taxonomy" id="51655"/>
    <lineage>
        <taxon>Eukaryota</taxon>
        <taxon>Metazoa</taxon>
        <taxon>Ecdysozoa</taxon>
        <taxon>Arthropoda</taxon>
        <taxon>Hexapoda</taxon>
        <taxon>Insecta</taxon>
        <taxon>Pterygota</taxon>
        <taxon>Neoptera</taxon>
        <taxon>Endopterygota</taxon>
        <taxon>Lepidoptera</taxon>
        <taxon>Glossata</taxon>
        <taxon>Ditrysia</taxon>
        <taxon>Yponomeutoidea</taxon>
        <taxon>Plutellidae</taxon>
        <taxon>Plutella</taxon>
    </lineage>
</organism>
<name>A0ABQ7Q3G6_PLUXY</name>
<dbReference type="InterPro" id="IPR018499">
    <property type="entry name" value="Tetraspanin/Peripherin"/>
</dbReference>
<keyword evidence="7" id="KW-1185">Reference proteome</keyword>
<evidence type="ECO:0000313" key="7">
    <source>
        <dbReference type="Proteomes" id="UP000823941"/>
    </source>
</evidence>
<feature type="transmembrane region" description="Helical" evidence="5">
    <location>
        <begin position="223"/>
        <end position="247"/>
    </location>
</feature>
<keyword evidence="3 5" id="KW-1133">Transmembrane helix</keyword>
<dbReference type="Pfam" id="PF00335">
    <property type="entry name" value="Tetraspanin"/>
    <property type="match status" value="1"/>
</dbReference>
<evidence type="ECO:0000256" key="1">
    <source>
        <dbReference type="ARBA" id="ARBA00004141"/>
    </source>
</evidence>
<evidence type="ECO:0000256" key="5">
    <source>
        <dbReference type="SAM" id="Phobius"/>
    </source>
</evidence>
<dbReference type="EMBL" id="JAHIBW010000022">
    <property type="protein sequence ID" value="KAG7299781.1"/>
    <property type="molecule type" value="Genomic_DNA"/>
</dbReference>
<comment type="caution">
    <text evidence="6">The sequence shown here is derived from an EMBL/GenBank/DDBJ whole genome shotgun (WGS) entry which is preliminary data.</text>
</comment>
<evidence type="ECO:0000256" key="4">
    <source>
        <dbReference type="ARBA" id="ARBA00023136"/>
    </source>
</evidence>
<feature type="transmembrane region" description="Helical" evidence="5">
    <location>
        <begin position="12"/>
        <end position="35"/>
    </location>
</feature>
<comment type="subcellular location">
    <subcellularLocation>
        <location evidence="1">Membrane</location>
        <topology evidence="1">Multi-pass membrane protein</topology>
    </subcellularLocation>
</comment>
<sequence>MHEINMTKPRNRAWLVWMICFLWLLSLLAVAWSLILCFTVGDFLVLTQTDIVNAFLLLSGLTMLPANIFMMYAVANGKKIDPNSRVGCCPLWFCNLCIVSVNAVGAILCIVRIRHCKTFVSNLITTSLKEYRNVPTLKRFMDNVQWAMKCCGANSYKDWFKYNWNDKAGGFDWDMVDIKLENLQADSVPLSCCKSGSCISNYLTELGTFSINTDGCADVVSTLIKYSMCANLLMFVAVICLQVMILYHMKECKSMSESVKTSIKSEEPPKGPQVTDLMLVNQKFAASSDSYQMYSDNNN</sequence>
<dbReference type="SUPFAM" id="SSF48652">
    <property type="entry name" value="Tetraspanin"/>
    <property type="match status" value="1"/>
</dbReference>
<keyword evidence="2 5" id="KW-0812">Transmembrane</keyword>
<dbReference type="Proteomes" id="UP000823941">
    <property type="component" value="Chromosome 22"/>
</dbReference>
<gene>
    <name evidence="6" type="ORF">JYU34_016790</name>
</gene>
<evidence type="ECO:0008006" key="8">
    <source>
        <dbReference type="Google" id="ProtNLM"/>
    </source>
</evidence>
<feature type="transmembrane region" description="Helical" evidence="5">
    <location>
        <begin position="87"/>
        <end position="113"/>
    </location>
</feature>
<reference evidence="6 7" key="1">
    <citation type="submission" date="2021-06" db="EMBL/GenBank/DDBJ databases">
        <title>A haploid diamondback moth (Plutella xylostella L.) genome assembly resolves 31 chromosomes and identifies a diamide resistance mutation.</title>
        <authorList>
            <person name="Ward C.M."/>
            <person name="Perry K.D."/>
            <person name="Baker G."/>
            <person name="Powis K."/>
            <person name="Heckel D.G."/>
            <person name="Baxter S.W."/>
        </authorList>
    </citation>
    <scope>NUCLEOTIDE SEQUENCE [LARGE SCALE GENOMIC DNA]</scope>
    <source>
        <strain evidence="6 7">LV</strain>
        <tissue evidence="6">Single pupa</tissue>
    </source>
</reference>
<evidence type="ECO:0000313" key="6">
    <source>
        <dbReference type="EMBL" id="KAG7299781.1"/>
    </source>
</evidence>
<evidence type="ECO:0000256" key="2">
    <source>
        <dbReference type="ARBA" id="ARBA00022692"/>
    </source>
</evidence>
<dbReference type="Gene3D" id="1.10.1450.10">
    <property type="entry name" value="Tetraspanin"/>
    <property type="match status" value="1"/>
</dbReference>
<feature type="transmembrane region" description="Helical" evidence="5">
    <location>
        <begin position="55"/>
        <end position="75"/>
    </location>
</feature>
<dbReference type="InterPro" id="IPR008952">
    <property type="entry name" value="Tetraspanin_EC2_sf"/>
</dbReference>